<dbReference type="InterPro" id="IPR051316">
    <property type="entry name" value="Zinc-reg_GTPase_activator"/>
</dbReference>
<evidence type="ECO:0000259" key="2">
    <source>
        <dbReference type="Pfam" id="PF02492"/>
    </source>
</evidence>
<comment type="caution">
    <text evidence="3">The sequence shown here is derived from an EMBL/GenBank/DDBJ whole genome shotgun (WGS) entry which is preliminary data.</text>
</comment>
<evidence type="ECO:0000256" key="1">
    <source>
        <dbReference type="SAM" id="MobiDB-lite"/>
    </source>
</evidence>
<accession>A0AAE0GHK9</accession>
<dbReference type="AlphaFoldDB" id="A0AAE0GHK9"/>
<dbReference type="PANTHER" id="PTHR13748">
    <property type="entry name" value="COBW-RELATED"/>
    <property type="match status" value="1"/>
</dbReference>
<keyword evidence="4" id="KW-1185">Reference proteome</keyword>
<protein>
    <recommendedName>
        <fullName evidence="2">CobW/HypB/UreG nucleotide-binding domain-containing protein</fullName>
    </recommendedName>
</protein>
<dbReference type="InterPro" id="IPR027417">
    <property type="entry name" value="P-loop_NTPase"/>
</dbReference>
<dbReference type="CDD" id="cd03112">
    <property type="entry name" value="CobW-like"/>
    <property type="match status" value="1"/>
</dbReference>
<organism evidence="3 4">
    <name type="scientific">Cymbomonas tetramitiformis</name>
    <dbReference type="NCBI Taxonomy" id="36881"/>
    <lineage>
        <taxon>Eukaryota</taxon>
        <taxon>Viridiplantae</taxon>
        <taxon>Chlorophyta</taxon>
        <taxon>Pyramimonadophyceae</taxon>
        <taxon>Pyramimonadales</taxon>
        <taxon>Pyramimonadaceae</taxon>
        <taxon>Cymbomonas</taxon>
    </lineage>
</organism>
<dbReference type="SUPFAM" id="SSF52540">
    <property type="entry name" value="P-loop containing nucleoside triphosphate hydrolases"/>
    <property type="match status" value="1"/>
</dbReference>
<feature type="domain" description="CobW/HypB/UreG nucleotide-binding" evidence="2">
    <location>
        <begin position="4"/>
        <end position="179"/>
    </location>
</feature>
<name>A0AAE0GHK9_9CHLO</name>
<evidence type="ECO:0000313" key="3">
    <source>
        <dbReference type="EMBL" id="KAK3278078.1"/>
    </source>
</evidence>
<dbReference type="InterPro" id="IPR003495">
    <property type="entry name" value="CobW/HypB/UreG_nucleotide-bd"/>
</dbReference>
<gene>
    <name evidence="3" type="ORF">CYMTET_13959</name>
</gene>
<feature type="region of interest" description="Disordered" evidence="1">
    <location>
        <begin position="223"/>
        <end position="259"/>
    </location>
</feature>
<proteinExistence type="predicted"/>
<dbReference type="Pfam" id="PF02492">
    <property type="entry name" value="cobW"/>
    <property type="match status" value="1"/>
</dbReference>
<dbReference type="Proteomes" id="UP001190700">
    <property type="component" value="Unassembled WGS sequence"/>
</dbReference>
<dbReference type="GO" id="GO:0005737">
    <property type="term" value="C:cytoplasm"/>
    <property type="evidence" value="ECO:0007669"/>
    <property type="project" value="TreeGrafter"/>
</dbReference>
<dbReference type="EMBL" id="LGRX02005632">
    <property type="protein sequence ID" value="KAK3278078.1"/>
    <property type="molecule type" value="Genomic_DNA"/>
</dbReference>
<reference evidence="3 4" key="1">
    <citation type="journal article" date="2015" name="Genome Biol. Evol.">
        <title>Comparative Genomics of a Bacterivorous Green Alga Reveals Evolutionary Causalities and Consequences of Phago-Mixotrophic Mode of Nutrition.</title>
        <authorList>
            <person name="Burns J.A."/>
            <person name="Paasch A."/>
            <person name="Narechania A."/>
            <person name="Kim E."/>
        </authorList>
    </citation>
    <scope>NUCLEOTIDE SEQUENCE [LARGE SCALE GENOMIC DNA]</scope>
    <source>
        <strain evidence="3 4">PLY_AMNH</strain>
    </source>
</reference>
<dbReference type="Gene3D" id="3.40.50.300">
    <property type="entry name" value="P-loop containing nucleotide triphosphate hydrolases"/>
    <property type="match status" value="1"/>
</dbReference>
<dbReference type="PANTHER" id="PTHR13748:SF46">
    <property type="entry name" value="ZINC CHAPERONE YEIR"/>
    <property type="match status" value="1"/>
</dbReference>
<evidence type="ECO:0000313" key="4">
    <source>
        <dbReference type="Proteomes" id="UP001190700"/>
    </source>
</evidence>
<sequence length="396" mass="41697">MPIPVNIITGTLGVGKTTAIRALLSQKPPGEHWAILVNEFGALGIDGAVIDSATPSSGDKGYTIREVAGGCMCCANGTPLAVTIAQLARRAKPQRLLVEPSGLGHPAGLVDIFQSEHLKTAFQLQATICLVDPHMVKAEDPVCATEGFINQVNISDVLVANKADLAAPGDLEAFHLWAQELFPPKVRLCTTSQGELDVGLLEVPCEAARLLLPQKLQRGLLLGDSHDHADAPPPPLPPPPEDDSAEAAQPAEPAARGEPVRVQAEVAGQKAAGWRFSAEDIFDRNRLQAFLTELAAHHGVARCKGVFRIGKEWVVPSWSLGDDGDRKLSLATIAYRRDSRVEIIAAIAPSQTEPAADPASGNAAPSEVSEAAAAAAAAANANWDSVEVELLRCLKG</sequence>